<gene>
    <name evidence="2" type="ORF">H0235_008896</name>
</gene>
<protein>
    <submittedName>
        <fullName evidence="2">Uncharacterized protein</fullName>
    </submittedName>
</protein>
<name>A0A834P0U6_VESPE</name>
<dbReference type="EMBL" id="JACSDY010000007">
    <property type="protein sequence ID" value="KAF7423613.1"/>
    <property type="molecule type" value="Genomic_DNA"/>
</dbReference>
<reference evidence="2" key="1">
    <citation type="journal article" date="2020" name="G3 (Bethesda)">
        <title>High-Quality Assemblies for Three Invasive Social Wasps from the &lt;i&gt;Vespula&lt;/i&gt; Genus.</title>
        <authorList>
            <person name="Harrop T.W.R."/>
            <person name="Guhlin J."/>
            <person name="McLaughlin G.M."/>
            <person name="Permina E."/>
            <person name="Stockwell P."/>
            <person name="Gilligan J."/>
            <person name="Le Lec M.F."/>
            <person name="Gruber M.A.M."/>
            <person name="Quinn O."/>
            <person name="Lovegrove M."/>
            <person name="Duncan E.J."/>
            <person name="Remnant E.J."/>
            <person name="Van Eeckhoven J."/>
            <person name="Graham B."/>
            <person name="Knapp R.A."/>
            <person name="Langford K.W."/>
            <person name="Kronenberg Z."/>
            <person name="Press M.O."/>
            <person name="Eacker S.M."/>
            <person name="Wilson-Rankin E.E."/>
            <person name="Purcell J."/>
            <person name="Lester P.J."/>
            <person name="Dearden P.K."/>
        </authorList>
    </citation>
    <scope>NUCLEOTIDE SEQUENCE</scope>
    <source>
        <strain evidence="2">Volc-1</strain>
    </source>
</reference>
<accession>A0A834P0U6</accession>
<proteinExistence type="predicted"/>
<feature type="region of interest" description="Disordered" evidence="1">
    <location>
        <begin position="1"/>
        <end position="35"/>
    </location>
</feature>
<feature type="compositionally biased region" description="Gly residues" evidence="1">
    <location>
        <begin position="1"/>
        <end position="10"/>
    </location>
</feature>
<keyword evidence="3" id="KW-1185">Reference proteome</keyword>
<organism evidence="2 3">
    <name type="scientific">Vespula pensylvanica</name>
    <name type="common">Western yellow jacket</name>
    <name type="synonym">Wasp</name>
    <dbReference type="NCBI Taxonomy" id="30213"/>
    <lineage>
        <taxon>Eukaryota</taxon>
        <taxon>Metazoa</taxon>
        <taxon>Ecdysozoa</taxon>
        <taxon>Arthropoda</taxon>
        <taxon>Hexapoda</taxon>
        <taxon>Insecta</taxon>
        <taxon>Pterygota</taxon>
        <taxon>Neoptera</taxon>
        <taxon>Endopterygota</taxon>
        <taxon>Hymenoptera</taxon>
        <taxon>Apocrita</taxon>
        <taxon>Aculeata</taxon>
        <taxon>Vespoidea</taxon>
        <taxon>Vespidae</taxon>
        <taxon>Vespinae</taxon>
        <taxon>Vespula</taxon>
    </lineage>
</organism>
<evidence type="ECO:0000313" key="2">
    <source>
        <dbReference type="EMBL" id="KAF7423613.1"/>
    </source>
</evidence>
<evidence type="ECO:0000256" key="1">
    <source>
        <dbReference type="SAM" id="MobiDB-lite"/>
    </source>
</evidence>
<dbReference type="AlphaFoldDB" id="A0A834P0U6"/>
<dbReference type="Proteomes" id="UP000600918">
    <property type="component" value="Unassembled WGS sequence"/>
</dbReference>
<evidence type="ECO:0000313" key="3">
    <source>
        <dbReference type="Proteomes" id="UP000600918"/>
    </source>
</evidence>
<sequence length="68" mass="7027">MEKLDGGGGSSSSSSRGRDGGGGGDGAATVKAIGRRRMPVPFPAYKHNLDRVHGNTHATVSYHVYVVS</sequence>
<comment type="caution">
    <text evidence="2">The sequence shown here is derived from an EMBL/GenBank/DDBJ whole genome shotgun (WGS) entry which is preliminary data.</text>
</comment>